<evidence type="ECO:0000256" key="2">
    <source>
        <dbReference type="ARBA" id="ARBA00022801"/>
    </source>
</evidence>
<organism evidence="6 7">
    <name type="scientific">Abyssibacter profundi</name>
    <dbReference type="NCBI Taxonomy" id="2182787"/>
    <lineage>
        <taxon>Bacteria</taxon>
        <taxon>Pseudomonadati</taxon>
        <taxon>Pseudomonadota</taxon>
        <taxon>Gammaproteobacteria</taxon>
        <taxon>Chromatiales</taxon>
        <taxon>Oceanococcaceae</taxon>
        <taxon>Abyssibacter</taxon>
    </lineage>
</organism>
<name>A0A383XR80_9GAMM</name>
<feature type="domain" description="AB hydrolase-1" evidence="4">
    <location>
        <begin position="101"/>
        <end position="233"/>
    </location>
</feature>
<dbReference type="PANTHER" id="PTHR43798:SF27">
    <property type="entry name" value="HYDROLASE ALPHA_BETA HYDROLASE FOLD FAMILY"/>
    <property type="match status" value="1"/>
</dbReference>
<dbReference type="EMBL" id="QEQK01000013">
    <property type="protein sequence ID" value="PWN55134.1"/>
    <property type="molecule type" value="Genomic_DNA"/>
</dbReference>
<feature type="region of interest" description="Disordered" evidence="3">
    <location>
        <begin position="1"/>
        <end position="36"/>
    </location>
</feature>
<dbReference type="AlphaFoldDB" id="A0A383XR80"/>
<dbReference type="InterPro" id="IPR013595">
    <property type="entry name" value="Pept_S33_TAP-like_C"/>
</dbReference>
<dbReference type="Proteomes" id="UP000251800">
    <property type="component" value="Unassembled WGS sequence"/>
</dbReference>
<dbReference type="Pfam" id="PF08386">
    <property type="entry name" value="Abhydrolase_4"/>
    <property type="match status" value="1"/>
</dbReference>
<dbReference type="GO" id="GO:0016020">
    <property type="term" value="C:membrane"/>
    <property type="evidence" value="ECO:0007669"/>
    <property type="project" value="TreeGrafter"/>
</dbReference>
<evidence type="ECO:0000259" key="5">
    <source>
        <dbReference type="Pfam" id="PF08386"/>
    </source>
</evidence>
<keyword evidence="2" id="KW-0378">Hydrolase</keyword>
<evidence type="ECO:0000313" key="6">
    <source>
        <dbReference type="EMBL" id="PWN55134.1"/>
    </source>
</evidence>
<evidence type="ECO:0000256" key="3">
    <source>
        <dbReference type="SAM" id="MobiDB-lite"/>
    </source>
</evidence>
<dbReference type="Gene3D" id="3.40.50.1820">
    <property type="entry name" value="alpha/beta hydrolase"/>
    <property type="match status" value="1"/>
</dbReference>
<comment type="similarity">
    <text evidence="1">Belongs to the peptidase S33 family.</text>
</comment>
<evidence type="ECO:0000313" key="7">
    <source>
        <dbReference type="Proteomes" id="UP000251800"/>
    </source>
</evidence>
<dbReference type="PRINTS" id="PR00793">
    <property type="entry name" value="PROAMNOPTASE"/>
</dbReference>
<protein>
    <submittedName>
        <fullName evidence="6">Uncharacterized protein</fullName>
    </submittedName>
</protein>
<dbReference type="InterPro" id="IPR050266">
    <property type="entry name" value="AB_hydrolase_sf"/>
</dbReference>
<dbReference type="OrthoDB" id="4510475at2"/>
<dbReference type="GO" id="GO:0006508">
    <property type="term" value="P:proteolysis"/>
    <property type="evidence" value="ECO:0007669"/>
    <property type="project" value="InterPro"/>
</dbReference>
<keyword evidence="7" id="KW-1185">Reference proteome</keyword>
<dbReference type="InterPro" id="IPR002410">
    <property type="entry name" value="Peptidase_S33"/>
</dbReference>
<dbReference type="Pfam" id="PF00561">
    <property type="entry name" value="Abhydrolase_1"/>
    <property type="match status" value="1"/>
</dbReference>
<dbReference type="SUPFAM" id="SSF53474">
    <property type="entry name" value="alpha/beta-Hydrolases"/>
    <property type="match status" value="1"/>
</dbReference>
<sequence length="506" mass="54126">MDTTIPPAPGDGRCGSSHPDVINPSPPHTSEVSPPKDRRVFSILALAATGLTSPCFVDGLGSRVECGELSVPLHHAEPDGEQLPLAFVRLPAQSATPAPDPIVVIPGGPGQSGRSIAAMAGGLLRDANVDRDIVIIDPRGTGSSNKLACPFEDDDFADDRERIVAETVACRDQLDTDLTAYGSEAVADDLDRLRQALAAPTLNLWGGSWGTRAALVYARRYPAHTRTLTLDSVAPTDWTIGAHMGADAQQALTRVFQACADETGCSEAFPALPRRFDTLMNRLDARPFAADLAHPLTGATREESFNALRAGSALRGMLYSDAMIRVLPYTIIQAFEGRYAPLHAAAEAFNSGMLDDIAFGMMLSVLCSEDIGRLEAADISAAERTSFMGDQVFKFWMTACSVWPRHAVAPDFHEPVTSDIPSLLIAGQWDPVTPPYTAHQAARTLSNSRVLEVAGAAHIASRRGCIAELTSRFIDTADPQSLDTRCVADIQPKAFFIDATGPELPE</sequence>
<reference evidence="6 7" key="1">
    <citation type="submission" date="2018-05" db="EMBL/GenBank/DDBJ databases">
        <title>Abyssibacter profundi OUC007T gen. nov., sp. nov, a marine bacterium isolated from seawater of the Mariana Trench.</title>
        <authorList>
            <person name="Zhou S."/>
        </authorList>
    </citation>
    <scope>NUCLEOTIDE SEQUENCE [LARGE SCALE GENOMIC DNA]</scope>
    <source>
        <strain evidence="6 7">OUC007</strain>
    </source>
</reference>
<gene>
    <name evidence="6" type="ORF">DEH80_13990</name>
</gene>
<dbReference type="PANTHER" id="PTHR43798">
    <property type="entry name" value="MONOACYLGLYCEROL LIPASE"/>
    <property type="match status" value="1"/>
</dbReference>
<comment type="caution">
    <text evidence="6">The sequence shown here is derived from an EMBL/GenBank/DDBJ whole genome shotgun (WGS) entry which is preliminary data.</text>
</comment>
<evidence type="ECO:0000259" key="4">
    <source>
        <dbReference type="Pfam" id="PF00561"/>
    </source>
</evidence>
<accession>A0A383XR80</accession>
<feature type="domain" description="Peptidase S33 tripeptidyl aminopeptidase-like C-terminal" evidence="5">
    <location>
        <begin position="396"/>
        <end position="486"/>
    </location>
</feature>
<dbReference type="InterPro" id="IPR000073">
    <property type="entry name" value="AB_hydrolase_1"/>
</dbReference>
<dbReference type="GO" id="GO:0008233">
    <property type="term" value="F:peptidase activity"/>
    <property type="evidence" value="ECO:0007669"/>
    <property type="project" value="InterPro"/>
</dbReference>
<dbReference type="InterPro" id="IPR029058">
    <property type="entry name" value="AB_hydrolase_fold"/>
</dbReference>
<evidence type="ECO:0000256" key="1">
    <source>
        <dbReference type="ARBA" id="ARBA00010088"/>
    </source>
</evidence>
<proteinExistence type="inferred from homology"/>